<sequence>MKIRKPDYFDEFKCIASECEDTCCAGWGIVIDEESHKKYLSVDGTFGDELRSKIINEDEENVFVLNGDRCSFLNENNLCDIYNNLGAESLCYTCRQYPRYLEEFGNTRETGISLSCPEAARIILRKFDKVEFELSENDEEITSYNDINPMLYINLMQCRKIIFDIMQNREIDLKIRCALVLTFINEVQEKIDSNDIQSIKLVKDKYLNKYFIKSTINDIEVYNGKTTEKYINIKEVLEVFRDLKHIKPNDILGLEDALRYFWQNEDDKDIYLDIHKKFDEYYKAKSYEFEQILVYFVFRYFMKAVFDYDALAKVKIALISYIMIKELCVVRYLENKEFTNTDMVDIAHTYSKDVEHLEENIETLEELFETNDVFSIEELLITLLN</sequence>
<gene>
    <name evidence="1" type="primary">fliB</name>
    <name evidence="1" type="ORF">NE398_16300</name>
</gene>
<dbReference type="EMBL" id="JAMRYU010000018">
    <property type="protein sequence ID" value="MDC4241698.1"/>
    <property type="molecule type" value="Genomic_DNA"/>
</dbReference>
<evidence type="ECO:0000313" key="1">
    <source>
        <dbReference type="EMBL" id="MDC4241698.1"/>
    </source>
</evidence>
<keyword evidence="1" id="KW-0966">Cell projection</keyword>
<dbReference type="RefSeq" id="WP_111930737.1">
    <property type="nucleotide sequence ID" value="NZ_CAXSLY010000001.1"/>
</dbReference>
<keyword evidence="1" id="KW-0808">Transferase</keyword>
<name>A0A9X3XM60_9CLOT</name>
<reference evidence="1" key="1">
    <citation type="submission" date="2022-05" db="EMBL/GenBank/DDBJ databases">
        <title>Draft genome sequence of Clostridium tertium strain CP3 isolated from Peru.</title>
        <authorList>
            <person name="Hurtado R."/>
            <person name="Lima L."/>
            <person name="Sousa T."/>
            <person name="Jaiswal A.K."/>
            <person name="Tiwari S."/>
            <person name="Maturrano L."/>
            <person name="Brenig B."/>
            <person name="Azevedo V."/>
        </authorList>
    </citation>
    <scope>NUCLEOTIDE SEQUENCE</scope>
    <source>
        <strain evidence="1">CP3</strain>
    </source>
</reference>
<accession>A0A9X3XM60</accession>
<dbReference type="EC" id="2.1.1.-" evidence="1"/>
<comment type="caution">
    <text evidence="1">The sequence shown here is derived from an EMBL/GenBank/DDBJ whole genome shotgun (WGS) entry which is preliminary data.</text>
</comment>
<dbReference type="NCBIfam" id="NF038110">
    <property type="entry name" value="Lys_methyl_FliB"/>
    <property type="match status" value="1"/>
</dbReference>
<dbReference type="GO" id="GO:0008168">
    <property type="term" value="F:methyltransferase activity"/>
    <property type="evidence" value="ECO:0007669"/>
    <property type="project" value="UniProtKB-KW"/>
</dbReference>
<keyword evidence="1" id="KW-0282">Flagellum</keyword>
<keyword evidence="2" id="KW-1185">Reference proteome</keyword>
<keyword evidence="1" id="KW-0969">Cilium</keyword>
<organism evidence="1 2">
    <name type="scientific">Clostridium tertium</name>
    <dbReference type="NCBI Taxonomy" id="1559"/>
    <lineage>
        <taxon>Bacteria</taxon>
        <taxon>Bacillati</taxon>
        <taxon>Bacillota</taxon>
        <taxon>Clostridia</taxon>
        <taxon>Eubacteriales</taxon>
        <taxon>Clostridiaceae</taxon>
        <taxon>Clostridium</taxon>
    </lineage>
</organism>
<keyword evidence="1" id="KW-0489">Methyltransferase</keyword>
<dbReference type="Proteomes" id="UP001141183">
    <property type="component" value="Unassembled WGS sequence"/>
</dbReference>
<evidence type="ECO:0000313" key="2">
    <source>
        <dbReference type="Proteomes" id="UP001141183"/>
    </source>
</evidence>
<proteinExistence type="predicted"/>
<protein>
    <submittedName>
        <fullName evidence="1">Flagellin lysine-N-methylase</fullName>
        <ecNumber evidence="1">2.1.1.-</ecNumber>
    </submittedName>
</protein>
<dbReference type="AlphaFoldDB" id="A0A9X3XM60"/>
<dbReference type="GO" id="GO:0032259">
    <property type="term" value="P:methylation"/>
    <property type="evidence" value="ECO:0007669"/>
    <property type="project" value="UniProtKB-KW"/>
</dbReference>